<protein>
    <submittedName>
        <fullName evidence="2">Uncharacterized protein</fullName>
    </submittedName>
</protein>
<feature type="compositionally biased region" description="Low complexity" evidence="1">
    <location>
        <begin position="181"/>
        <end position="201"/>
    </location>
</feature>
<accession>A0ABT6ZSH5</accession>
<evidence type="ECO:0000256" key="1">
    <source>
        <dbReference type="SAM" id="MobiDB-lite"/>
    </source>
</evidence>
<keyword evidence="3" id="KW-1185">Reference proteome</keyword>
<reference evidence="2 3" key="1">
    <citation type="submission" date="2023-05" db="EMBL/GenBank/DDBJ databases">
        <title>Streptantibioticus silvisoli sp. nov., acidotolerant actinomycetes 1 from pine litter.</title>
        <authorList>
            <person name="Swiecimska M."/>
            <person name="Golinska P."/>
            <person name="Sangal V."/>
            <person name="Wachnowicz B."/>
            <person name="Goodfellow M."/>
        </authorList>
    </citation>
    <scope>NUCLEOTIDE SEQUENCE [LARGE SCALE GENOMIC DNA]</scope>
    <source>
        <strain evidence="2 3">DSM 42109</strain>
    </source>
</reference>
<organism evidence="2 3">
    <name type="scientific">Streptomyces iconiensis</name>
    <dbReference type="NCBI Taxonomy" id="1384038"/>
    <lineage>
        <taxon>Bacteria</taxon>
        <taxon>Bacillati</taxon>
        <taxon>Actinomycetota</taxon>
        <taxon>Actinomycetes</taxon>
        <taxon>Kitasatosporales</taxon>
        <taxon>Streptomycetaceae</taxon>
        <taxon>Streptomyces</taxon>
    </lineage>
</organism>
<sequence>MPLDPTTRESLLAAIPEAAGRGRKALEDWDAVSDSLCDANHEPLDDRYDAREHQRDAEAWAAFEPFLDHGPELLAQAEEDFRALHQDYENPDFETIARRRSQLTALHEAVEGGRQERAAWEYAEEMVLPDHPKSAEFRHRAEILRNAEGWHYALAFADNADVLVEIDQATRARAGTGGGRTAQAEAARARSTTAAAPTASPTAPPGPSRSAPSGPERRHRAR</sequence>
<dbReference type="Proteomes" id="UP001214441">
    <property type="component" value="Unassembled WGS sequence"/>
</dbReference>
<dbReference type="EMBL" id="JANCPR020000007">
    <property type="protein sequence ID" value="MDJ1132005.1"/>
    <property type="molecule type" value="Genomic_DNA"/>
</dbReference>
<comment type="caution">
    <text evidence="2">The sequence shown here is derived from an EMBL/GenBank/DDBJ whole genome shotgun (WGS) entry which is preliminary data.</text>
</comment>
<proteinExistence type="predicted"/>
<evidence type="ECO:0000313" key="3">
    <source>
        <dbReference type="Proteomes" id="UP001214441"/>
    </source>
</evidence>
<feature type="region of interest" description="Disordered" evidence="1">
    <location>
        <begin position="173"/>
        <end position="222"/>
    </location>
</feature>
<evidence type="ECO:0000313" key="2">
    <source>
        <dbReference type="EMBL" id="MDJ1132005.1"/>
    </source>
</evidence>
<name>A0ABT6ZSH5_9ACTN</name>
<dbReference type="RefSeq" id="WP_274042321.1">
    <property type="nucleotide sequence ID" value="NZ_JANCPR020000007.1"/>
</dbReference>
<gene>
    <name evidence="2" type="ORF">NMN56_008575</name>
</gene>